<evidence type="ECO:0000256" key="1">
    <source>
        <dbReference type="SAM" id="MobiDB-lite"/>
    </source>
</evidence>
<reference evidence="2 3" key="1">
    <citation type="submission" date="2019-05" db="EMBL/GenBank/DDBJ databases">
        <title>Another draft genome of Portunus trituberculatus and its Hox gene families provides insights of decapod evolution.</title>
        <authorList>
            <person name="Jeong J.-H."/>
            <person name="Song I."/>
            <person name="Kim S."/>
            <person name="Choi T."/>
            <person name="Kim D."/>
            <person name="Ryu S."/>
            <person name="Kim W."/>
        </authorList>
    </citation>
    <scope>NUCLEOTIDE SEQUENCE [LARGE SCALE GENOMIC DNA]</scope>
    <source>
        <tissue evidence="2">Muscle</tissue>
    </source>
</reference>
<dbReference type="EMBL" id="VSRR010029607">
    <property type="protein sequence ID" value="MPC69543.1"/>
    <property type="molecule type" value="Genomic_DNA"/>
</dbReference>
<feature type="compositionally biased region" description="Basic residues" evidence="1">
    <location>
        <begin position="118"/>
        <end position="128"/>
    </location>
</feature>
<feature type="compositionally biased region" description="Low complexity" evidence="1">
    <location>
        <begin position="105"/>
        <end position="117"/>
    </location>
</feature>
<organism evidence="2 3">
    <name type="scientific">Portunus trituberculatus</name>
    <name type="common">Swimming crab</name>
    <name type="synonym">Neptunus trituberculatus</name>
    <dbReference type="NCBI Taxonomy" id="210409"/>
    <lineage>
        <taxon>Eukaryota</taxon>
        <taxon>Metazoa</taxon>
        <taxon>Ecdysozoa</taxon>
        <taxon>Arthropoda</taxon>
        <taxon>Crustacea</taxon>
        <taxon>Multicrustacea</taxon>
        <taxon>Malacostraca</taxon>
        <taxon>Eumalacostraca</taxon>
        <taxon>Eucarida</taxon>
        <taxon>Decapoda</taxon>
        <taxon>Pleocyemata</taxon>
        <taxon>Brachyura</taxon>
        <taxon>Eubrachyura</taxon>
        <taxon>Portunoidea</taxon>
        <taxon>Portunidae</taxon>
        <taxon>Portuninae</taxon>
        <taxon>Portunus</taxon>
    </lineage>
</organism>
<name>A0A5B7HHA2_PORTR</name>
<comment type="caution">
    <text evidence="2">The sequence shown here is derived from an EMBL/GenBank/DDBJ whole genome shotgun (WGS) entry which is preliminary data.</text>
</comment>
<dbReference type="AlphaFoldDB" id="A0A5B7HHA2"/>
<protein>
    <submittedName>
        <fullName evidence="2">Uncharacterized protein</fullName>
    </submittedName>
</protein>
<feature type="region of interest" description="Disordered" evidence="1">
    <location>
        <begin position="95"/>
        <end position="128"/>
    </location>
</feature>
<feature type="region of interest" description="Disordered" evidence="1">
    <location>
        <begin position="1"/>
        <end position="20"/>
    </location>
</feature>
<dbReference type="Proteomes" id="UP000324222">
    <property type="component" value="Unassembled WGS sequence"/>
</dbReference>
<gene>
    <name evidence="2" type="ORF">E2C01_063771</name>
</gene>
<keyword evidence="3" id="KW-1185">Reference proteome</keyword>
<accession>A0A5B7HHA2</accession>
<sequence>MGSGAPRHWRPIWHSDRTGPASRRYSTLARHSLTFTAILRLHFASESWQTHSCGTLDAVGRHTTTQCAYLRRPRSKELSGSKQTHSVRIAHMARCTTRPPHTPHHPGNGTHNHTTSNTHRKKKSPVNQ</sequence>
<evidence type="ECO:0000313" key="2">
    <source>
        <dbReference type="EMBL" id="MPC69543.1"/>
    </source>
</evidence>
<evidence type="ECO:0000313" key="3">
    <source>
        <dbReference type="Proteomes" id="UP000324222"/>
    </source>
</evidence>
<proteinExistence type="predicted"/>